<reference evidence="3" key="3">
    <citation type="submission" date="2022-10" db="UniProtKB">
        <authorList>
            <consortium name="EnsemblMetazoa"/>
        </authorList>
    </citation>
    <scope>IDENTIFICATION</scope>
    <source>
        <strain evidence="3">PEST</strain>
    </source>
</reference>
<reference evidence="3 4" key="1">
    <citation type="journal article" date="2002" name="Science">
        <title>The genome sequence of the malaria mosquito Anopheles gambiae.</title>
        <authorList>
            <person name="Holt R.A."/>
            <person name="Subramanian G.M."/>
            <person name="Halpern A."/>
            <person name="Sutton G.G."/>
            <person name="Charlab R."/>
            <person name="Nusskern D.R."/>
            <person name="Wincker P."/>
            <person name="Clark A.G."/>
            <person name="Ribeiro J.M."/>
            <person name="Wides R."/>
            <person name="Salzberg S.L."/>
            <person name="Loftus B."/>
            <person name="Yandell M."/>
            <person name="Majoros W.H."/>
            <person name="Rusch D.B."/>
            <person name="Lai Z."/>
            <person name="Kraft C.L."/>
            <person name="Abril J.F."/>
            <person name="Anthouard V."/>
            <person name="Arensburger P."/>
            <person name="Atkinson P.W."/>
            <person name="Baden H."/>
            <person name="de Berardinis V."/>
            <person name="Baldwin D."/>
            <person name="Benes V."/>
            <person name="Biedler J."/>
            <person name="Blass C."/>
            <person name="Bolanos R."/>
            <person name="Boscus D."/>
            <person name="Barnstead M."/>
            <person name="Cai S."/>
            <person name="Center A."/>
            <person name="Chaturverdi K."/>
            <person name="Christophides G.K."/>
            <person name="Chrystal M.A."/>
            <person name="Clamp M."/>
            <person name="Cravchik A."/>
            <person name="Curwen V."/>
            <person name="Dana A."/>
            <person name="Delcher A."/>
            <person name="Dew I."/>
            <person name="Evans C.A."/>
            <person name="Flanigan M."/>
            <person name="Grundschober-Freimoser A."/>
            <person name="Friedli L."/>
            <person name="Gu Z."/>
            <person name="Guan P."/>
            <person name="Guigo R."/>
            <person name="Hillenmeyer M.E."/>
            <person name="Hladun S.L."/>
            <person name="Hogan J.R."/>
            <person name="Hong Y.S."/>
            <person name="Hoover J."/>
            <person name="Jaillon O."/>
            <person name="Ke Z."/>
            <person name="Kodira C."/>
            <person name="Kokoza E."/>
            <person name="Koutsos A."/>
            <person name="Letunic I."/>
            <person name="Levitsky A."/>
            <person name="Liang Y."/>
            <person name="Lin J.J."/>
            <person name="Lobo N.F."/>
            <person name="Lopez J.R."/>
            <person name="Malek J.A."/>
            <person name="McIntosh T.C."/>
            <person name="Meister S."/>
            <person name="Miller J."/>
            <person name="Mobarry C."/>
            <person name="Mongin E."/>
            <person name="Murphy S.D."/>
            <person name="O'Brochta D.A."/>
            <person name="Pfannkoch C."/>
            <person name="Qi R."/>
            <person name="Regier M.A."/>
            <person name="Remington K."/>
            <person name="Shao H."/>
            <person name="Sharakhova M.V."/>
            <person name="Sitter C.D."/>
            <person name="Shetty J."/>
            <person name="Smith T.J."/>
            <person name="Strong R."/>
            <person name="Sun J."/>
            <person name="Thomasova D."/>
            <person name="Ton L.Q."/>
            <person name="Topalis P."/>
            <person name="Tu Z."/>
            <person name="Unger M.F."/>
            <person name="Walenz B."/>
            <person name="Wang A."/>
            <person name="Wang J."/>
            <person name="Wang M."/>
            <person name="Wang X."/>
            <person name="Woodford K.J."/>
            <person name="Wortman J.R."/>
            <person name="Wu M."/>
            <person name="Yao A."/>
            <person name="Zdobnov E.M."/>
            <person name="Zhang H."/>
            <person name="Zhao Q."/>
            <person name="Zhao S."/>
            <person name="Zhu S.C."/>
            <person name="Zhimulev I."/>
            <person name="Coluzzi M."/>
            <person name="della Torre A."/>
            <person name="Roth C.W."/>
            <person name="Louis C."/>
            <person name="Kalush F."/>
            <person name="Mural R.J."/>
            <person name="Myers E.W."/>
            <person name="Adams M.D."/>
            <person name="Smith H.O."/>
            <person name="Broder S."/>
            <person name="Gardner M.J."/>
            <person name="Fraser C.M."/>
            <person name="Birney E."/>
            <person name="Bork P."/>
            <person name="Brey P.T."/>
            <person name="Venter J.C."/>
            <person name="Weissenbach J."/>
            <person name="Kafatos F.C."/>
            <person name="Collins F.H."/>
            <person name="Hoffman S.L."/>
        </authorList>
    </citation>
    <scope>NUCLEOTIDE SEQUENCE [LARGE SCALE GENOMIC DNA]</scope>
    <source>
        <strain evidence="3 4">PEST</strain>
    </source>
</reference>
<dbReference type="Proteomes" id="UP000007062">
    <property type="component" value="Chromosome 2L"/>
</dbReference>
<accession>A0A903XVP4</accession>
<evidence type="ECO:0000256" key="2">
    <source>
        <dbReference type="SAM" id="MobiDB-lite"/>
    </source>
</evidence>
<feature type="region of interest" description="Disordered" evidence="2">
    <location>
        <begin position="14"/>
        <end position="43"/>
    </location>
</feature>
<keyword evidence="1" id="KW-0175">Coiled coil</keyword>
<sequence length="315" mass="36126">MDLDAIDVVVIESENSGDEKNVDSKSILNDQSDKDLEDNEGEKNEEIKTAEMNHEQLEEGFCDWIVKSLSSVSCITCTNCPERFGKHCCSLCKWDLDINLNATNQNTNPSQPVANKRDESLLQDKETIKNLENKIEKMKNMQQVKHNECIRLKTKIGELSEVITKLEGQLSTVKTDNARLQTDLLECQKQNVDHKTEVNRLELELTKAASELIRQSMKTQDLAETLESCRTELNQISKQRKDLSRAFDETDDQQRLKMKKLHETLQKSEYEKAELDCQIRLLHGELQAAIAREHQALRDNALLQQKLTALENQSK</sequence>
<proteinExistence type="predicted"/>
<name>A0A903XVP4_ANOGA</name>
<evidence type="ECO:0000256" key="1">
    <source>
        <dbReference type="SAM" id="Coils"/>
    </source>
</evidence>
<keyword evidence="4" id="KW-1185">Reference proteome</keyword>
<organism evidence="3 4">
    <name type="scientific">Anopheles gambiae</name>
    <name type="common">African malaria mosquito</name>
    <dbReference type="NCBI Taxonomy" id="7165"/>
    <lineage>
        <taxon>Eukaryota</taxon>
        <taxon>Metazoa</taxon>
        <taxon>Ecdysozoa</taxon>
        <taxon>Arthropoda</taxon>
        <taxon>Hexapoda</taxon>
        <taxon>Insecta</taxon>
        <taxon>Pterygota</taxon>
        <taxon>Neoptera</taxon>
        <taxon>Endopterygota</taxon>
        <taxon>Diptera</taxon>
        <taxon>Nematocera</taxon>
        <taxon>Culicoidea</taxon>
        <taxon>Culicidae</taxon>
        <taxon>Anophelinae</taxon>
        <taxon>Anopheles</taxon>
    </lineage>
</organism>
<feature type="coiled-coil region" evidence="1">
    <location>
        <begin position="121"/>
        <end position="313"/>
    </location>
</feature>
<reference evidence="3 4" key="2">
    <citation type="journal article" date="2004" name="Trends Parasitol.">
        <title>The Anopheles gambiae genome: an update.</title>
        <authorList>
            <person name="Mongin E."/>
            <person name="Louis C."/>
            <person name="Holt R.A."/>
            <person name="Birney E."/>
            <person name="Collins F.H."/>
        </authorList>
    </citation>
    <scope>NUCLEOTIDE SEQUENCE [LARGE SCALE GENOMIC DNA]</scope>
    <source>
        <strain evidence="3 4">PEST</strain>
    </source>
</reference>
<dbReference type="AlphaFoldDB" id="A0A903XVP4"/>
<dbReference type="EnsemblMetazoa" id="AGAP029841-RA">
    <property type="protein sequence ID" value="AGAP029841-PA"/>
    <property type="gene ID" value="AGAP029841"/>
</dbReference>
<protein>
    <submittedName>
        <fullName evidence="3">Uncharacterized protein</fullName>
    </submittedName>
</protein>
<evidence type="ECO:0000313" key="4">
    <source>
        <dbReference type="Proteomes" id="UP000007062"/>
    </source>
</evidence>
<dbReference type="VEuPathDB" id="VectorBase:AGAMI1_003339"/>
<dbReference type="EMBL" id="AAAB01008948">
    <property type="status" value="NOT_ANNOTATED_CDS"/>
    <property type="molecule type" value="Genomic_DNA"/>
</dbReference>
<evidence type="ECO:0000313" key="3">
    <source>
        <dbReference type="EnsemblMetazoa" id="AGAP029841-PA"/>
    </source>
</evidence>